<reference evidence="4" key="1">
    <citation type="submission" date="2021-02" db="EMBL/GenBank/DDBJ databases">
        <authorList>
            <person name="Nowell W R."/>
        </authorList>
    </citation>
    <scope>NUCLEOTIDE SEQUENCE</scope>
    <source>
        <strain evidence="4">Ploen Becks lab</strain>
    </source>
</reference>
<protein>
    <submittedName>
        <fullName evidence="4">Uncharacterized protein</fullName>
    </submittedName>
</protein>
<dbReference type="GO" id="GO:0016780">
    <property type="term" value="F:phosphotransferase activity, for other substituted phosphate groups"/>
    <property type="evidence" value="ECO:0007669"/>
    <property type="project" value="InterPro"/>
</dbReference>
<evidence type="ECO:0000256" key="2">
    <source>
        <dbReference type="RuleBase" id="RU003750"/>
    </source>
</evidence>
<dbReference type="GO" id="GO:0106370">
    <property type="term" value="F:protein-L-histidine N-pros-methyltransferase activity"/>
    <property type="evidence" value="ECO:0007669"/>
    <property type="project" value="InterPro"/>
</dbReference>
<dbReference type="PANTHER" id="PTHR12890:SF0">
    <property type="entry name" value="PROTEIN-L-HISTIDINE N-PROS-METHYLTRANSFERASE"/>
    <property type="match status" value="1"/>
</dbReference>
<dbReference type="InterPro" id="IPR043130">
    <property type="entry name" value="CDP-OH_PTrfase_TM_dom"/>
</dbReference>
<keyword evidence="1 2" id="KW-0808">Transferase</keyword>
<dbReference type="Gene3D" id="1.20.120.1760">
    <property type="match status" value="1"/>
</dbReference>
<feature type="transmembrane region" description="Helical" evidence="3">
    <location>
        <begin position="581"/>
        <end position="600"/>
    </location>
</feature>
<evidence type="ECO:0000256" key="1">
    <source>
        <dbReference type="ARBA" id="ARBA00022679"/>
    </source>
</evidence>
<keyword evidence="3" id="KW-1133">Transmembrane helix</keyword>
<dbReference type="SUPFAM" id="SSF53335">
    <property type="entry name" value="S-adenosyl-L-methionine-dependent methyltransferases"/>
    <property type="match status" value="1"/>
</dbReference>
<feature type="transmembrane region" description="Helical" evidence="3">
    <location>
        <begin position="415"/>
        <end position="435"/>
    </location>
</feature>
<feature type="transmembrane region" description="Helical" evidence="3">
    <location>
        <begin position="341"/>
        <end position="359"/>
    </location>
</feature>
<evidence type="ECO:0000313" key="5">
    <source>
        <dbReference type="Proteomes" id="UP000663879"/>
    </source>
</evidence>
<proteinExistence type="inferred from homology"/>
<evidence type="ECO:0000256" key="3">
    <source>
        <dbReference type="SAM" id="Phobius"/>
    </source>
</evidence>
<comment type="caution">
    <text evidence="4">The sequence shown here is derived from an EMBL/GenBank/DDBJ whole genome shotgun (WGS) entry which is preliminary data.</text>
</comment>
<comment type="similarity">
    <text evidence="2">Belongs to the CDP-alcohol phosphatidyltransferase class-I family.</text>
</comment>
<accession>A0A813WVJ1</accession>
<keyword evidence="3" id="KW-0472">Membrane</keyword>
<dbReference type="GO" id="GO:0008654">
    <property type="term" value="P:phospholipid biosynthetic process"/>
    <property type="evidence" value="ECO:0007669"/>
    <property type="project" value="InterPro"/>
</dbReference>
<gene>
    <name evidence="4" type="ORF">OXX778_LOCUS9287</name>
</gene>
<organism evidence="4 5">
    <name type="scientific">Brachionus calyciflorus</name>
    <dbReference type="NCBI Taxonomy" id="104777"/>
    <lineage>
        <taxon>Eukaryota</taxon>
        <taxon>Metazoa</taxon>
        <taxon>Spiralia</taxon>
        <taxon>Gnathifera</taxon>
        <taxon>Rotifera</taxon>
        <taxon>Eurotatoria</taxon>
        <taxon>Monogononta</taxon>
        <taxon>Pseudotrocha</taxon>
        <taxon>Ploima</taxon>
        <taxon>Brachionidae</taxon>
        <taxon>Brachionus</taxon>
    </lineage>
</organism>
<keyword evidence="3" id="KW-0812">Transmembrane</keyword>
<keyword evidence="5" id="KW-1185">Reference proteome</keyword>
<dbReference type="AlphaFoldDB" id="A0A813WVJ1"/>
<dbReference type="Pfam" id="PF01066">
    <property type="entry name" value="CDP-OH_P_transf"/>
    <property type="match status" value="1"/>
</dbReference>
<feature type="transmembrane region" description="Helical" evidence="3">
    <location>
        <begin position="491"/>
        <end position="510"/>
    </location>
</feature>
<evidence type="ECO:0000313" key="4">
    <source>
        <dbReference type="EMBL" id="CAF0857850.1"/>
    </source>
</evidence>
<dbReference type="InterPro" id="IPR000462">
    <property type="entry name" value="CDP-OH_P_trans"/>
</dbReference>
<dbReference type="PANTHER" id="PTHR12890">
    <property type="entry name" value="DREV PROTEIN"/>
    <property type="match status" value="1"/>
</dbReference>
<feature type="non-terminal residue" evidence="4">
    <location>
        <position position="1"/>
    </location>
</feature>
<dbReference type="OrthoDB" id="199041at2759"/>
<dbReference type="InterPro" id="IPR029063">
    <property type="entry name" value="SAM-dependent_MTases_sf"/>
</dbReference>
<dbReference type="EMBL" id="CAJNOC010001359">
    <property type="protein sequence ID" value="CAF0857850.1"/>
    <property type="molecule type" value="Genomic_DNA"/>
</dbReference>
<name>A0A813WVJ1_9BILA</name>
<dbReference type="Pfam" id="PF05219">
    <property type="entry name" value="DREV"/>
    <property type="match status" value="1"/>
</dbReference>
<dbReference type="PROSITE" id="PS00379">
    <property type="entry name" value="CDP_ALCOHOL_P_TRANSF"/>
    <property type="match status" value="1"/>
</dbReference>
<dbReference type="GO" id="GO:0016020">
    <property type="term" value="C:membrane"/>
    <property type="evidence" value="ECO:0007669"/>
    <property type="project" value="InterPro"/>
</dbReference>
<dbReference type="InterPro" id="IPR048254">
    <property type="entry name" value="CDP_ALCOHOL_P_TRANSF_CS"/>
</dbReference>
<dbReference type="InterPro" id="IPR007884">
    <property type="entry name" value="METL9"/>
</dbReference>
<dbReference type="Proteomes" id="UP000663879">
    <property type="component" value="Unassembled WGS sequence"/>
</dbReference>
<dbReference type="Gene3D" id="3.40.50.150">
    <property type="entry name" value="Vaccinia Virus protein VP39"/>
    <property type="match status" value="1"/>
</dbReference>
<sequence>ARSRLTRMMLEKVENDNFLNQIDHNEWYRIPDLQQLDSIQHLFLHLNEDAETKQFIDNCIEKSEWFMTELFNTLMLSLLKYFMAITSINGLLQRGSMFVYSQEQFKNLIDFETRYGGLKLNNLLDLGAGDGAVTSKMAPFFENVYTTEMSATMRWRLRQKGFKVVDVNEWDKIPLDTSMGSDPDSEANQNVKFDAISVLNLLDRCDKPLTILQNIKNSLVKNGLLIVAIVLPFKPFVEYNNDNQQKESLFNFTVINQQPVQTGQFCHKNECKKFNRVNAQINYLIESVFAPIGFDLVKFTRLPYLCEGNLAQSYYYMIDYVFVFRIKMLATLFYVPNVLNYIRFILLLIVIYSIGKHPIRSFLLNLLAGNLDMIDGIYARNNKQSSKFGAFMDHGMDRLSTSILFFYLATRNRKYWVIFFTIQFVELIMDILMAYQKNYENVIKLIEISTMKDEDKLIQSLKKEIYLQGQNEKIFTSEISQDLKGDQKFDLFGLILQVIWYSGDAFYWILYSYEFIKKESDHSYDNLTLNLKNKQSKQQRSLISSYKNYLNKFSDHLNRLIRNYFSNKYLPFIFKGNMIKFIFFIAYHCCFLGAFLKFYLDLVDISTVFKNILLIEQQFKDSNYSNFLK</sequence>
<dbReference type="CDD" id="cd02440">
    <property type="entry name" value="AdoMet_MTases"/>
    <property type="match status" value="1"/>
</dbReference>